<gene>
    <name evidence="1" type="ORF">NCTC10717_00480</name>
</gene>
<proteinExistence type="predicted"/>
<protein>
    <recommendedName>
        <fullName evidence="3">Transposase and inactivated derivatives</fullName>
    </recommendedName>
</protein>
<reference evidence="1 2" key="1">
    <citation type="submission" date="2018-06" db="EMBL/GenBank/DDBJ databases">
        <authorList>
            <consortium name="Pathogen Informatics"/>
            <person name="Doyle S."/>
        </authorList>
    </citation>
    <scope>NUCLEOTIDE SEQUENCE [LARGE SCALE GENOMIC DNA]</scope>
    <source>
        <strain evidence="1 2">NCTC10717</strain>
    </source>
</reference>
<dbReference type="EMBL" id="UHIA01000003">
    <property type="protein sequence ID" value="SUO92303.1"/>
    <property type="molecule type" value="Genomic_DNA"/>
</dbReference>
<accession>A0A380MJ09</accession>
<evidence type="ECO:0008006" key="3">
    <source>
        <dbReference type="Google" id="ProtNLM"/>
    </source>
</evidence>
<evidence type="ECO:0000313" key="1">
    <source>
        <dbReference type="EMBL" id="SUO92303.1"/>
    </source>
</evidence>
<name>A0A380MJ09_9GAMM</name>
<organism evidence="1 2">
    <name type="scientific">Suttonella indologenes</name>
    <dbReference type="NCBI Taxonomy" id="13276"/>
    <lineage>
        <taxon>Bacteria</taxon>
        <taxon>Pseudomonadati</taxon>
        <taxon>Pseudomonadota</taxon>
        <taxon>Gammaproteobacteria</taxon>
        <taxon>Cardiobacteriales</taxon>
        <taxon>Cardiobacteriaceae</taxon>
        <taxon>Suttonella</taxon>
    </lineage>
</organism>
<sequence length="53" mass="6248">MPNNAMNQAAHRRFIRWRNKGVWTKLMLSLSGEKDMEWLMIDATHIKVHDTAP</sequence>
<keyword evidence="2" id="KW-1185">Reference proteome</keyword>
<dbReference type="Proteomes" id="UP000254575">
    <property type="component" value="Unassembled WGS sequence"/>
</dbReference>
<evidence type="ECO:0000313" key="2">
    <source>
        <dbReference type="Proteomes" id="UP000254575"/>
    </source>
</evidence>
<dbReference type="AlphaFoldDB" id="A0A380MJ09"/>